<organism evidence="1 2">
    <name type="scientific">Candidatus Kapaibacterium thiocyanatum</name>
    <dbReference type="NCBI Taxonomy" id="1895771"/>
    <lineage>
        <taxon>Bacteria</taxon>
        <taxon>Pseudomonadati</taxon>
        <taxon>Candidatus Kapaibacteriota</taxon>
        <taxon>Candidatus Kapaibacteriia</taxon>
        <taxon>Candidatus Kapaibacteriales</taxon>
        <taxon>Candidatus Kapaibacteriaceae</taxon>
        <taxon>Candidatus Kapaibacterium</taxon>
    </lineage>
</organism>
<comment type="caution">
    <text evidence="1">The sequence shown here is derived from an EMBL/GenBank/DDBJ whole genome shotgun (WGS) entry which is preliminary data.</text>
</comment>
<name>A0A1M3KWA2_9BACT</name>
<reference evidence="1 2" key="1">
    <citation type="submission" date="2016-09" db="EMBL/GenBank/DDBJ databases">
        <title>Genome-resolved meta-omics ties microbial dynamics to process performance in biotechnology for thiocyanate degradation.</title>
        <authorList>
            <person name="Kantor R.S."/>
            <person name="Huddy R.J."/>
            <person name="Iyer R."/>
            <person name="Thomas B.C."/>
            <person name="Brown C.T."/>
            <person name="Anantharaman K."/>
            <person name="Tringe S."/>
            <person name="Hettich R.L."/>
            <person name="Harrison S.T."/>
            <person name="Banfield J.F."/>
        </authorList>
    </citation>
    <scope>NUCLEOTIDE SEQUENCE [LARGE SCALE GENOMIC DNA]</scope>
    <source>
        <strain evidence="1">59-99</strain>
    </source>
</reference>
<evidence type="ECO:0000313" key="1">
    <source>
        <dbReference type="EMBL" id="OJX56731.1"/>
    </source>
</evidence>
<evidence type="ECO:0000313" key="2">
    <source>
        <dbReference type="Proteomes" id="UP000184233"/>
    </source>
</evidence>
<dbReference type="AlphaFoldDB" id="A0A1M3KWA2"/>
<protein>
    <submittedName>
        <fullName evidence="1">Uncharacterized protein</fullName>
    </submittedName>
</protein>
<dbReference type="EMBL" id="MKVH01000024">
    <property type="protein sequence ID" value="OJX56731.1"/>
    <property type="molecule type" value="Genomic_DNA"/>
</dbReference>
<gene>
    <name evidence="1" type="ORF">BGO89_09345</name>
</gene>
<dbReference type="Proteomes" id="UP000184233">
    <property type="component" value="Unassembled WGS sequence"/>
</dbReference>
<sequence>MTVSAGFGRRIENPFHCFLPIGRTVRTAFRHIDWIVSDSHALRDGNLCGDAVVVSINSIRNVNVSLVVTDITPQSA</sequence>
<proteinExistence type="predicted"/>
<accession>A0A1M3KWA2</accession>